<keyword evidence="9 10" id="KW-0143">Chaperone</keyword>
<dbReference type="PANTHER" id="PTHR35869">
    <property type="entry name" value="OUTER-MEMBRANE LIPOPROTEIN CARRIER PROTEIN"/>
    <property type="match status" value="1"/>
</dbReference>
<keyword evidence="6 10" id="KW-0732">Signal</keyword>
<dbReference type="HAMAP" id="MF_00240">
    <property type="entry name" value="LolA"/>
    <property type="match status" value="1"/>
</dbReference>
<keyword evidence="8 10" id="KW-0653">Protein transport</keyword>
<sequence precursor="true">MKRMLLIGLMLGLPVLAPAQDAPQGARDQLRVFGDGLDALTARFEQAVTGPDGELVDHGSGTVSVRRPDLFRWSYEGEFPELIIADGENVWLYDEALEQVTVRPQSALAADSPLMLLTNPDDIDAQFTVTELGTIDGAMLLELSTRGGDAEFDRVLIGFAENRPVSMVMEDAFGMRTEIRFGEVQRNPELEPGQFAFTPPDGVDVVGELADDAEAFGLDDASQ</sequence>
<dbReference type="CDD" id="cd16325">
    <property type="entry name" value="LolA"/>
    <property type="match status" value="1"/>
</dbReference>
<evidence type="ECO:0000256" key="6">
    <source>
        <dbReference type="ARBA" id="ARBA00022729"/>
    </source>
</evidence>
<name>A0A5N0TB80_9GAMM</name>
<keyword evidence="12" id="KW-1185">Reference proteome</keyword>
<dbReference type="InterPro" id="IPR018323">
    <property type="entry name" value="OM_lipoprot_carrier_LolA_Pbac"/>
</dbReference>
<proteinExistence type="inferred from homology"/>
<organism evidence="11 12">
    <name type="scientific">Marinihelvus fidelis</name>
    <dbReference type="NCBI Taxonomy" id="2613842"/>
    <lineage>
        <taxon>Bacteria</taxon>
        <taxon>Pseudomonadati</taxon>
        <taxon>Pseudomonadota</taxon>
        <taxon>Gammaproteobacteria</taxon>
        <taxon>Chromatiales</taxon>
        <taxon>Wenzhouxiangellaceae</taxon>
        <taxon>Marinihelvus</taxon>
    </lineage>
</organism>
<gene>
    <name evidence="10 11" type="primary">lolA</name>
    <name evidence="11" type="ORF">F3N42_07065</name>
</gene>
<reference evidence="11 12" key="1">
    <citation type="submission" date="2019-09" db="EMBL/GenBank/DDBJ databases">
        <title>Wenzhouxiangella sp. Genome sequencing and assembly.</title>
        <authorList>
            <person name="Zhang R."/>
        </authorList>
    </citation>
    <scope>NUCLEOTIDE SEQUENCE [LARGE SCALE GENOMIC DNA]</scope>
    <source>
        <strain evidence="11 12">W260</strain>
    </source>
</reference>
<comment type="subcellular location">
    <subcellularLocation>
        <location evidence="1 10">Periplasm</location>
    </subcellularLocation>
</comment>
<accession>A0A5N0TB80</accession>
<evidence type="ECO:0000256" key="5">
    <source>
        <dbReference type="ARBA" id="ARBA00022448"/>
    </source>
</evidence>
<evidence type="ECO:0000256" key="4">
    <source>
        <dbReference type="ARBA" id="ARBA00014035"/>
    </source>
</evidence>
<comment type="caution">
    <text evidence="11">The sequence shown here is derived from an EMBL/GenBank/DDBJ whole genome shotgun (WGS) entry which is preliminary data.</text>
</comment>
<comment type="function">
    <text evidence="10">Participates in the translocation of lipoproteins from the inner membrane to the outer membrane. Only forms a complex with a lipoprotein if the residue after the N-terminal Cys is not an aspartate (The Asp acts as a targeting signal to indicate that the lipoprotein should stay in the inner membrane).</text>
</comment>
<evidence type="ECO:0000256" key="10">
    <source>
        <dbReference type="HAMAP-Rule" id="MF_00240"/>
    </source>
</evidence>
<dbReference type="AlphaFoldDB" id="A0A5N0TB80"/>
<dbReference type="InterPro" id="IPR029046">
    <property type="entry name" value="LolA/LolB/LppX"/>
</dbReference>
<dbReference type="EMBL" id="VYXP01000004">
    <property type="protein sequence ID" value="KAA9131928.1"/>
    <property type="molecule type" value="Genomic_DNA"/>
</dbReference>
<keyword evidence="11" id="KW-0449">Lipoprotein</keyword>
<evidence type="ECO:0000256" key="7">
    <source>
        <dbReference type="ARBA" id="ARBA00022764"/>
    </source>
</evidence>
<comment type="subunit">
    <text evidence="3 10">Monomer.</text>
</comment>
<dbReference type="Proteomes" id="UP000325372">
    <property type="component" value="Unassembled WGS sequence"/>
</dbReference>
<feature type="chain" id="PRO_5024521287" description="Outer-membrane lipoprotein carrier protein" evidence="10">
    <location>
        <begin position="20"/>
        <end position="223"/>
    </location>
</feature>
<feature type="signal peptide" evidence="10">
    <location>
        <begin position="1"/>
        <end position="19"/>
    </location>
</feature>
<dbReference type="RefSeq" id="WP_150863718.1">
    <property type="nucleotide sequence ID" value="NZ_VYXP01000004.1"/>
</dbReference>
<keyword evidence="5 10" id="KW-0813">Transport</keyword>
<dbReference type="Gene3D" id="2.50.20.10">
    <property type="entry name" value="Lipoprotein localisation LolA/LolB/LppX"/>
    <property type="match status" value="1"/>
</dbReference>
<dbReference type="NCBIfam" id="TIGR00547">
    <property type="entry name" value="lolA"/>
    <property type="match status" value="1"/>
</dbReference>
<evidence type="ECO:0000256" key="1">
    <source>
        <dbReference type="ARBA" id="ARBA00004418"/>
    </source>
</evidence>
<evidence type="ECO:0000313" key="11">
    <source>
        <dbReference type="EMBL" id="KAA9131928.1"/>
    </source>
</evidence>
<evidence type="ECO:0000256" key="2">
    <source>
        <dbReference type="ARBA" id="ARBA00007615"/>
    </source>
</evidence>
<keyword evidence="7 10" id="KW-0574">Periplasm</keyword>
<dbReference type="GO" id="GO:0030288">
    <property type="term" value="C:outer membrane-bounded periplasmic space"/>
    <property type="evidence" value="ECO:0007669"/>
    <property type="project" value="TreeGrafter"/>
</dbReference>
<dbReference type="GO" id="GO:0044874">
    <property type="term" value="P:lipoprotein localization to outer membrane"/>
    <property type="evidence" value="ECO:0007669"/>
    <property type="project" value="UniProtKB-UniRule"/>
</dbReference>
<dbReference type="SUPFAM" id="SSF89392">
    <property type="entry name" value="Prokaryotic lipoproteins and lipoprotein localization factors"/>
    <property type="match status" value="1"/>
</dbReference>
<dbReference type="InterPro" id="IPR004564">
    <property type="entry name" value="OM_lipoprot_carrier_LolA-like"/>
</dbReference>
<dbReference type="GO" id="GO:0042953">
    <property type="term" value="P:lipoprotein transport"/>
    <property type="evidence" value="ECO:0007669"/>
    <property type="project" value="InterPro"/>
</dbReference>
<dbReference type="Pfam" id="PF03548">
    <property type="entry name" value="LolA"/>
    <property type="match status" value="1"/>
</dbReference>
<evidence type="ECO:0000256" key="9">
    <source>
        <dbReference type="ARBA" id="ARBA00023186"/>
    </source>
</evidence>
<evidence type="ECO:0000256" key="8">
    <source>
        <dbReference type="ARBA" id="ARBA00022927"/>
    </source>
</evidence>
<comment type="similarity">
    <text evidence="2 10">Belongs to the LolA family.</text>
</comment>
<evidence type="ECO:0000313" key="12">
    <source>
        <dbReference type="Proteomes" id="UP000325372"/>
    </source>
</evidence>
<evidence type="ECO:0000256" key="3">
    <source>
        <dbReference type="ARBA" id="ARBA00011245"/>
    </source>
</evidence>
<dbReference type="PANTHER" id="PTHR35869:SF1">
    <property type="entry name" value="OUTER-MEMBRANE LIPOPROTEIN CARRIER PROTEIN"/>
    <property type="match status" value="1"/>
</dbReference>
<protein>
    <recommendedName>
        <fullName evidence="4 10">Outer-membrane lipoprotein carrier protein</fullName>
    </recommendedName>
</protein>